<evidence type="ECO:0000313" key="1">
    <source>
        <dbReference type="EMBL" id="MFD2612720.1"/>
    </source>
</evidence>
<dbReference type="Proteomes" id="UP001597541">
    <property type="component" value="Unassembled WGS sequence"/>
</dbReference>
<evidence type="ECO:0008006" key="3">
    <source>
        <dbReference type="Google" id="ProtNLM"/>
    </source>
</evidence>
<keyword evidence="2" id="KW-1185">Reference proteome</keyword>
<comment type="caution">
    <text evidence="1">The sequence shown here is derived from an EMBL/GenBank/DDBJ whole genome shotgun (WGS) entry which is preliminary data.</text>
</comment>
<reference evidence="2" key="1">
    <citation type="journal article" date="2019" name="Int. J. Syst. Evol. Microbiol.">
        <title>The Global Catalogue of Microorganisms (GCM) 10K type strain sequencing project: providing services to taxonomists for standard genome sequencing and annotation.</title>
        <authorList>
            <consortium name="The Broad Institute Genomics Platform"/>
            <consortium name="The Broad Institute Genome Sequencing Center for Infectious Disease"/>
            <person name="Wu L."/>
            <person name="Ma J."/>
        </authorList>
    </citation>
    <scope>NUCLEOTIDE SEQUENCE [LARGE SCALE GENOMIC DNA]</scope>
    <source>
        <strain evidence="2">KCTC 3950</strain>
    </source>
</reference>
<dbReference type="EMBL" id="JBHUME010000007">
    <property type="protein sequence ID" value="MFD2612720.1"/>
    <property type="molecule type" value="Genomic_DNA"/>
</dbReference>
<sequence>MAEKNILAYFNTPEQAEAVKSKLMALRASEVAIDRFSMYPGDGLEQIMNPATGKVPSLASLTLDADITNRSAGILTAADINASGFSDGGQGGPTGKDILLTAIVDEEIHHQALQVIRDAGGQM</sequence>
<gene>
    <name evidence="1" type="ORF">ACFSUF_09835</name>
</gene>
<name>A0ABW5PBW9_9BACL</name>
<accession>A0ABW5PBW9</accession>
<dbReference type="RefSeq" id="WP_377602483.1">
    <property type="nucleotide sequence ID" value="NZ_JBHUME010000007.1"/>
</dbReference>
<proteinExistence type="predicted"/>
<protein>
    <recommendedName>
        <fullName evidence="3">General stress protein 17M-like domain-containing protein</fullName>
    </recommendedName>
</protein>
<organism evidence="1 2">
    <name type="scientific">Paenibacillus gansuensis</name>
    <dbReference type="NCBI Taxonomy" id="306542"/>
    <lineage>
        <taxon>Bacteria</taxon>
        <taxon>Bacillati</taxon>
        <taxon>Bacillota</taxon>
        <taxon>Bacilli</taxon>
        <taxon>Bacillales</taxon>
        <taxon>Paenibacillaceae</taxon>
        <taxon>Paenibacillus</taxon>
    </lineage>
</organism>
<evidence type="ECO:0000313" key="2">
    <source>
        <dbReference type="Proteomes" id="UP001597541"/>
    </source>
</evidence>